<dbReference type="NCBIfam" id="NF000799">
    <property type="entry name" value="PRK00054.1-4"/>
    <property type="match status" value="1"/>
</dbReference>
<dbReference type="Gene3D" id="3.40.50.80">
    <property type="entry name" value="Nucleotide-binding domain of ferredoxin-NADP reductase (FNR) module"/>
    <property type="match status" value="1"/>
</dbReference>
<feature type="binding site" evidence="11 12">
    <location>
        <begin position="52"/>
        <end position="55"/>
    </location>
    <ligand>
        <name>FAD</name>
        <dbReference type="ChEBI" id="CHEBI:57692"/>
    </ligand>
</feature>
<dbReference type="InterPro" id="IPR050353">
    <property type="entry name" value="PyrK_electron_transfer"/>
</dbReference>
<feature type="binding site" evidence="11 13">
    <location>
        <position position="221"/>
    </location>
    <ligand>
        <name>[2Fe-2S] cluster</name>
        <dbReference type="ChEBI" id="CHEBI:190135"/>
    </ligand>
</feature>
<evidence type="ECO:0000313" key="16">
    <source>
        <dbReference type="Proteomes" id="UP000195043"/>
    </source>
</evidence>
<keyword evidence="8 11" id="KW-0249">Electron transport</keyword>
<keyword evidence="6 11" id="KW-0274">FAD</keyword>
<sequence>MMKQEDMTIVGQRQLAPRIFEMTLAGALVDQMTTPGQFLHLKVPDQSLLLRRPISINQVDVAKHECRIIYRVEGEGTARFSAMQPGDSLDVMGPLGNGFQFHHLTPGDTVFVVGGGIGVPPLYELSKQLRQQQINVIHFLGFASAEVMYYEDEFKQLGETRIATDDGSYGLHGNVGNLLMAAAQTPAAVFACGNNGLLKTVAQLYADLDDVQLSMEARMACGMGACYACVCHTKDDENGVKSVKVCDEGPVFQARKVVI</sequence>
<dbReference type="UniPathway" id="UPA00070">
    <property type="reaction ID" value="UER00945"/>
</dbReference>
<accession>A0A242A6A3</accession>
<dbReference type="InterPro" id="IPR039261">
    <property type="entry name" value="FNR_nucleotide-bd"/>
</dbReference>
<dbReference type="InterPro" id="IPR023455">
    <property type="entry name" value="Dihydroorotate_DHASE_ETsu"/>
</dbReference>
<dbReference type="InterPro" id="IPR017938">
    <property type="entry name" value="Riboflavin_synthase-like_b-brl"/>
</dbReference>
<dbReference type="GO" id="GO:0046872">
    <property type="term" value="F:metal ion binding"/>
    <property type="evidence" value="ECO:0007669"/>
    <property type="project" value="UniProtKB-KW"/>
</dbReference>
<dbReference type="GO" id="GO:0044205">
    <property type="term" value="P:'de novo' UMP biosynthetic process"/>
    <property type="evidence" value="ECO:0007669"/>
    <property type="project" value="UniProtKB-UniRule"/>
</dbReference>
<dbReference type="Pfam" id="PF10418">
    <property type="entry name" value="DHODB_Fe-S_bind"/>
    <property type="match status" value="1"/>
</dbReference>
<evidence type="ECO:0000313" key="15">
    <source>
        <dbReference type="EMBL" id="OTN76482.1"/>
    </source>
</evidence>
<dbReference type="Gene3D" id="2.10.240.10">
    <property type="entry name" value="Dihydroorotate dehydrogenase, electron transfer subunit"/>
    <property type="match status" value="1"/>
</dbReference>
<protein>
    <recommendedName>
        <fullName evidence="11">Dihydroorotate dehydrogenase B (NAD(+)), electron transfer subunit</fullName>
    </recommendedName>
    <alternativeName>
        <fullName evidence="11">Dihydroorotate oxidase B, electron transfer subunit</fullName>
    </alternativeName>
</protein>
<dbReference type="CDD" id="cd06218">
    <property type="entry name" value="DHOD_e_trans"/>
    <property type="match status" value="1"/>
</dbReference>
<keyword evidence="2 11" id="KW-0813">Transport</keyword>
<proteinExistence type="inferred from homology"/>
<keyword evidence="4 11" id="KW-0001">2Fe-2S</keyword>
<keyword evidence="16" id="KW-1185">Reference proteome</keyword>
<dbReference type="InterPro" id="IPR019480">
    <property type="entry name" value="Dihydroorotate_DH_Fe-S-bd"/>
</dbReference>
<dbReference type="GO" id="GO:0009055">
    <property type="term" value="F:electron transfer activity"/>
    <property type="evidence" value="ECO:0007669"/>
    <property type="project" value="UniProtKB-UniRule"/>
</dbReference>
<comment type="cofactor">
    <cofactor evidence="13">
        <name>[2Fe-2S] cluster</name>
        <dbReference type="ChEBI" id="CHEBI:190135"/>
    </cofactor>
    <text evidence="13">Binds 1 [2Fe-2S] cluster per subunit.</text>
</comment>
<evidence type="ECO:0000256" key="3">
    <source>
        <dbReference type="ARBA" id="ARBA00022630"/>
    </source>
</evidence>
<dbReference type="STRING" id="1834191.A5886_001559"/>
<dbReference type="PANTHER" id="PTHR43513:SF3">
    <property type="entry name" value="DIHYDROOROTATE DEHYDROGENASE B (NAD(+)), ELECTRON TRANSFER SUBUNIT-RELATED"/>
    <property type="match status" value="1"/>
</dbReference>
<keyword evidence="3 11" id="KW-0285">Flavoprotein</keyword>
<feature type="domain" description="FAD-binding FR-type" evidence="14">
    <location>
        <begin position="2"/>
        <end position="101"/>
    </location>
</feature>
<comment type="cofactor">
    <cofactor evidence="11 12">
        <name>FAD</name>
        <dbReference type="ChEBI" id="CHEBI:57692"/>
    </cofactor>
    <text evidence="11 12">Binds 1 FAD per subunit.</text>
</comment>
<dbReference type="InterPro" id="IPR037117">
    <property type="entry name" value="Dihydroorotate_DH_ele_sf"/>
</dbReference>
<comment type="function">
    <text evidence="11">Responsible for channeling the electrons from the oxidation of dihydroorotate from the FMN redox center in the PyrD type B subunit to the ultimate electron acceptor NAD(+).</text>
</comment>
<evidence type="ECO:0000259" key="14">
    <source>
        <dbReference type="PROSITE" id="PS51384"/>
    </source>
</evidence>
<evidence type="ECO:0000256" key="6">
    <source>
        <dbReference type="ARBA" id="ARBA00022827"/>
    </source>
</evidence>
<comment type="pathway">
    <text evidence="11">Pyrimidine metabolism; UMP biosynthesis via de novo pathway; orotate from (S)-dihydroorotate (NAD(+) route): step 1/1.</text>
</comment>
<comment type="caution">
    <text evidence="15">The sequence shown here is derived from an EMBL/GenBank/DDBJ whole genome shotgun (WGS) entry which is preliminary data.</text>
</comment>
<evidence type="ECO:0000256" key="4">
    <source>
        <dbReference type="ARBA" id="ARBA00022714"/>
    </source>
</evidence>
<dbReference type="InterPro" id="IPR012165">
    <property type="entry name" value="Cyt_c3_hydrogenase_gsu"/>
</dbReference>
<keyword evidence="7 11" id="KW-0665">Pyrimidine biosynthesis</keyword>
<dbReference type="InterPro" id="IPR017927">
    <property type="entry name" value="FAD-bd_FR_type"/>
</dbReference>
<comment type="subunit">
    <text evidence="11">Heterotetramer of 2 PyrK and 2 PyrD type B subunits.</text>
</comment>
<dbReference type="Proteomes" id="UP000195043">
    <property type="component" value="Unassembled WGS sequence"/>
</dbReference>
<evidence type="ECO:0000256" key="2">
    <source>
        <dbReference type="ARBA" id="ARBA00022448"/>
    </source>
</evidence>
<feature type="binding site" evidence="11 12">
    <location>
        <begin position="69"/>
        <end position="71"/>
    </location>
    <ligand>
        <name>FAD</name>
        <dbReference type="ChEBI" id="CHEBI:57692"/>
    </ligand>
</feature>
<keyword evidence="10 11" id="KW-0411">Iron-sulfur</keyword>
<comment type="similarity">
    <text evidence="1 11">Belongs to the PyrK family.</text>
</comment>
<evidence type="ECO:0000256" key="9">
    <source>
        <dbReference type="ARBA" id="ARBA00023004"/>
    </source>
</evidence>
<keyword evidence="9 11" id="KW-0408">Iron</keyword>
<dbReference type="AlphaFoldDB" id="A0A242A6A3"/>
<gene>
    <name evidence="11" type="primary">pyrK</name>
    <name evidence="15" type="ORF">A5886_001559</name>
</gene>
<evidence type="ECO:0000256" key="11">
    <source>
        <dbReference type="HAMAP-Rule" id="MF_01211"/>
    </source>
</evidence>
<dbReference type="SUPFAM" id="SSF63380">
    <property type="entry name" value="Riboflavin synthase domain-like"/>
    <property type="match status" value="1"/>
</dbReference>
<dbReference type="NCBIfam" id="NF000797">
    <property type="entry name" value="PRK00054.1-2"/>
    <property type="match status" value="1"/>
</dbReference>
<evidence type="ECO:0000256" key="8">
    <source>
        <dbReference type="ARBA" id="ARBA00022982"/>
    </source>
</evidence>
<dbReference type="PANTHER" id="PTHR43513">
    <property type="entry name" value="DIHYDROOROTATE DEHYDROGENASE B (NAD(+)), ELECTRON TRANSFER SUBUNIT"/>
    <property type="match status" value="1"/>
</dbReference>
<feature type="binding site" evidence="11 12">
    <location>
        <begin position="76"/>
        <end position="77"/>
    </location>
    <ligand>
        <name>FAD</name>
        <dbReference type="ChEBI" id="CHEBI:57692"/>
    </ligand>
</feature>
<keyword evidence="5 11" id="KW-0479">Metal-binding</keyword>
<dbReference type="EMBL" id="NGKU01000001">
    <property type="protein sequence ID" value="OTN76482.1"/>
    <property type="molecule type" value="Genomic_DNA"/>
</dbReference>
<feature type="binding site" evidence="11 13">
    <location>
        <position position="229"/>
    </location>
    <ligand>
        <name>[2Fe-2S] cluster</name>
        <dbReference type="ChEBI" id="CHEBI:190135"/>
    </ligand>
</feature>
<organism evidence="15 16">
    <name type="scientific">Candidatus Enterococcus testudinis</name>
    <dbReference type="NCBI Taxonomy" id="1834191"/>
    <lineage>
        <taxon>Bacteria</taxon>
        <taxon>Bacillati</taxon>
        <taxon>Bacillota</taxon>
        <taxon>Bacilli</taxon>
        <taxon>Lactobacillales</taxon>
        <taxon>Enterococcaceae</taxon>
        <taxon>Enterococcus</taxon>
    </lineage>
</organism>
<dbReference type="PROSITE" id="PS51384">
    <property type="entry name" value="FAD_FR"/>
    <property type="match status" value="1"/>
</dbReference>
<dbReference type="HAMAP" id="MF_01211">
    <property type="entry name" value="DHODB_Fe_S_bind"/>
    <property type="match status" value="1"/>
</dbReference>
<comment type="cofactor">
    <cofactor evidence="11">
        <name>[2Fe-2S] cluster</name>
        <dbReference type="ChEBI" id="CHEBI:190135"/>
    </cofactor>
    <text evidence="11">Binds 1 [2Fe-2S] cluster per subunit.</text>
</comment>
<reference evidence="15 16" key="1">
    <citation type="submission" date="2017-05" db="EMBL/GenBank/DDBJ databases">
        <title>The Genome Sequence of Enterococcus sp. 8G7_MSG3316.</title>
        <authorList>
            <consortium name="The Broad Institute Genomics Platform"/>
            <consortium name="The Broad Institute Genomic Center for Infectious Diseases"/>
            <person name="Earl A."/>
            <person name="Manson A."/>
            <person name="Schwartman J."/>
            <person name="Gilmore M."/>
            <person name="Abouelleil A."/>
            <person name="Cao P."/>
            <person name="Chapman S."/>
            <person name="Cusick C."/>
            <person name="Shea T."/>
            <person name="Young S."/>
            <person name="Neafsey D."/>
            <person name="Nusbaum C."/>
            <person name="Birren B."/>
        </authorList>
    </citation>
    <scope>NUCLEOTIDE SEQUENCE [LARGE SCALE GENOMIC DNA]</scope>
    <source>
        <strain evidence="15 16">8G7_MSG3316</strain>
    </source>
</reference>
<evidence type="ECO:0000256" key="7">
    <source>
        <dbReference type="ARBA" id="ARBA00022975"/>
    </source>
</evidence>
<evidence type="ECO:0000256" key="12">
    <source>
        <dbReference type="PIRSR" id="PIRSR006816-1"/>
    </source>
</evidence>
<evidence type="ECO:0000256" key="13">
    <source>
        <dbReference type="PIRSR" id="PIRSR006816-2"/>
    </source>
</evidence>
<dbReference type="Gene3D" id="2.40.30.10">
    <property type="entry name" value="Translation factors"/>
    <property type="match status" value="1"/>
</dbReference>
<name>A0A242A6A3_9ENTE</name>
<evidence type="ECO:0000256" key="10">
    <source>
        <dbReference type="ARBA" id="ARBA00023014"/>
    </source>
</evidence>
<dbReference type="GO" id="GO:0016491">
    <property type="term" value="F:oxidoreductase activity"/>
    <property type="evidence" value="ECO:0007669"/>
    <property type="project" value="InterPro"/>
</dbReference>
<dbReference type="PIRSF" id="PIRSF006816">
    <property type="entry name" value="Cyc3_hyd_g"/>
    <property type="match status" value="1"/>
</dbReference>
<dbReference type="SUPFAM" id="SSF52343">
    <property type="entry name" value="Ferredoxin reductase-like, C-terminal NADP-linked domain"/>
    <property type="match status" value="1"/>
</dbReference>
<evidence type="ECO:0000256" key="1">
    <source>
        <dbReference type="ARBA" id="ARBA00006422"/>
    </source>
</evidence>
<feature type="binding site" evidence="11 13">
    <location>
        <position position="246"/>
    </location>
    <ligand>
        <name>[2Fe-2S] cluster</name>
        <dbReference type="ChEBI" id="CHEBI:190135"/>
    </ligand>
</feature>
<dbReference type="GO" id="GO:0051537">
    <property type="term" value="F:2 iron, 2 sulfur cluster binding"/>
    <property type="evidence" value="ECO:0007669"/>
    <property type="project" value="UniProtKB-KW"/>
</dbReference>
<feature type="binding site" evidence="11 13">
    <location>
        <position position="226"/>
    </location>
    <ligand>
        <name>[2Fe-2S] cluster</name>
        <dbReference type="ChEBI" id="CHEBI:190135"/>
    </ligand>
</feature>
<dbReference type="GO" id="GO:0050660">
    <property type="term" value="F:flavin adenine dinucleotide binding"/>
    <property type="evidence" value="ECO:0007669"/>
    <property type="project" value="InterPro"/>
</dbReference>
<evidence type="ECO:0000256" key="5">
    <source>
        <dbReference type="ARBA" id="ARBA00022723"/>
    </source>
</evidence>